<dbReference type="PANTHER" id="PTHR46154">
    <property type="match status" value="1"/>
</dbReference>
<dbReference type="EMBL" id="UYSU01038271">
    <property type="protein sequence ID" value="VDM00058.1"/>
    <property type="molecule type" value="Genomic_DNA"/>
</dbReference>
<dbReference type="GO" id="GO:0015204">
    <property type="term" value="F:urea transmembrane transporter activity"/>
    <property type="evidence" value="ECO:0007669"/>
    <property type="project" value="InterPro"/>
</dbReference>
<evidence type="ECO:0000256" key="3">
    <source>
        <dbReference type="ARBA" id="ARBA00022448"/>
    </source>
</evidence>
<dbReference type="InterPro" id="IPR038377">
    <property type="entry name" value="Na/Glc_symporter_sf"/>
</dbReference>
<evidence type="ECO:0000256" key="5">
    <source>
        <dbReference type="ARBA" id="ARBA00022989"/>
    </source>
</evidence>
<reference evidence="10" key="1">
    <citation type="submission" date="2016-06" db="UniProtKB">
        <authorList>
            <consortium name="WormBaseParasite"/>
        </authorList>
    </citation>
    <scope>IDENTIFICATION</scope>
</reference>
<dbReference type="AlphaFoldDB" id="A0A183TB24"/>
<keyword evidence="3" id="KW-0813">Transport</keyword>
<feature type="transmembrane region" description="Helical" evidence="7">
    <location>
        <begin position="191"/>
        <end position="211"/>
    </location>
</feature>
<feature type="transmembrane region" description="Helical" evidence="7">
    <location>
        <begin position="136"/>
        <end position="155"/>
    </location>
</feature>
<evidence type="ECO:0000256" key="4">
    <source>
        <dbReference type="ARBA" id="ARBA00022692"/>
    </source>
</evidence>
<feature type="transmembrane region" description="Helical" evidence="7">
    <location>
        <begin position="161"/>
        <end position="184"/>
    </location>
</feature>
<evidence type="ECO:0000256" key="7">
    <source>
        <dbReference type="SAM" id="Phobius"/>
    </source>
</evidence>
<keyword evidence="5 7" id="KW-1133">Transmembrane helix</keyword>
<evidence type="ECO:0000256" key="6">
    <source>
        <dbReference type="ARBA" id="ARBA00023136"/>
    </source>
</evidence>
<dbReference type="Gene3D" id="1.20.1730.10">
    <property type="entry name" value="Sodium/glucose cotransporter"/>
    <property type="match status" value="1"/>
</dbReference>
<dbReference type="GO" id="GO:0005886">
    <property type="term" value="C:plasma membrane"/>
    <property type="evidence" value="ECO:0007669"/>
    <property type="project" value="TreeGrafter"/>
</dbReference>
<organism evidence="10">
    <name type="scientific">Schistocephalus solidus</name>
    <name type="common">Tapeworm</name>
    <dbReference type="NCBI Taxonomy" id="70667"/>
    <lineage>
        <taxon>Eukaryota</taxon>
        <taxon>Metazoa</taxon>
        <taxon>Spiralia</taxon>
        <taxon>Lophotrochozoa</taxon>
        <taxon>Platyhelminthes</taxon>
        <taxon>Cestoda</taxon>
        <taxon>Eucestoda</taxon>
        <taxon>Diphyllobothriidea</taxon>
        <taxon>Diphyllobothriidae</taxon>
        <taxon>Schistocephalus</taxon>
    </lineage>
</organism>
<proteinExistence type="inferred from homology"/>
<comment type="subcellular location">
    <subcellularLocation>
        <location evidence="1">Membrane</location>
        <topology evidence="1">Multi-pass membrane protein</topology>
    </subcellularLocation>
</comment>
<evidence type="ECO:0000313" key="8">
    <source>
        <dbReference type="EMBL" id="VDM00058.1"/>
    </source>
</evidence>
<keyword evidence="4 7" id="KW-0812">Transmembrane</keyword>
<name>A0A183TB24_SCHSO</name>
<accession>A0A183TB24</accession>
<dbReference type="InterPro" id="IPR001734">
    <property type="entry name" value="Na/solute_symporter"/>
</dbReference>
<keyword evidence="9" id="KW-1185">Reference proteome</keyword>
<comment type="similarity">
    <text evidence="2">Belongs to the sodium:solute symporter (SSF) (TC 2.A.21) family.</text>
</comment>
<dbReference type="PANTHER" id="PTHR46154:SF4">
    <property type="entry name" value="UREA ACTIVE TRANSPORTER"/>
    <property type="match status" value="1"/>
</dbReference>
<feature type="transmembrane region" description="Helical" evidence="7">
    <location>
        <begin position="338"/>
        <end position="362"/>
    </location>
</feature>
<gene>
    <name evidence="8" type="ORF">SSLN_LOCUS13672</name>
</gene>
<reference evidence="8 9" key="2">
    <citation type="submission" date="2018-11" db="EMBL/GenBank/DDBJ databases">
        <authorList>
            <consortium name="Pathogen Informatics"/>
        </authorList>
    </citation>
    <scope>NUCLEOTIDE SEQUENCE [LARGE SCALE GENOMIC DNA]</scope>
    <source>
        <strain evidence="8 9">NST_G2</strain>
    </source>
</reference>
<feature type="transmembrane region" description="Helical" evidence="7">
    <location>
        <begin position="304"/>
        <end position="326"/>
    </location>
</feature>
<evidence type="ECO:0000256" key="2">
    <source>
        <dbReference type="ARBA" id="ARBA00006434"/>
    </source>
</evidence>
<evidence type="ECO:0000256" key="1">
    <source>
        <dbReference type="ARBA" id="ARBA00004141"/>
    </source>
</evidence>
<dbReference type="InterPro" id="IPR031155">
    <property type="entry name" value="DUR"/>
</dbReference>
<protein>
    <submittedName>
        <fullName evidence="10">Transmembrane protein</fullName>
    </submittedName>
</protein>
<dbReference type="WBParaSite" id="SSLN_0001418701-mRNA-1">
    <property type="protein sequence ID" value="SSLN_0001418701-mRNA-1"/>
    <property type="gene ID" value="SSLN_0001418701"/>
</dbReference>
<dbReference type="PROSITE" id="PS50283">
    <property type="entry name" value="NA_SOLUT_SYMP_3"/>
    <property type="match status" value="1"/>
</dbReference>
<keyword evidence="6 7" id="KW-0472">Membrane</keyword>
<evidence type="ECO:0000313" key="10">
    <source>
        <dbReference type="WBParaSite" id="SSLN_0001418701-mRNA-1"/>
    </source>
</evidence>
<evidence type="ECO:0000313" key="9">
    <source>
        <dbReference type="Proteomes" id="UP000275846"/>
    </source>
</evidence>
<sequence>MVHELTPGGLMVNLVSQSVFGQTGKVFLNVVILSAMATTTTAEVASISTIFINDIYATYLNPFCKRVGLNSCILCGKLRARFAEDSERCKCGSMAACEKCQDDMRAEETCKRAFKPPPTCSTHALYRRYMEQTRKLKFWITFTILGIVLFLALAAELAQVVTMSLMTYVSILGASAVGSLYLTFYWARLNCLAVLVGILSGVVFAVAGILVTHFAKLSFLGLGTLMSLVAGFIAPVIVTFASAKKLTEESELEVWEETRAIDNPLQPWPEIYAGDLGLRNAHLLTEGRPRLDDVQRAFGFSSTVLTRCVVSVVLLFAVIIPTAAVIPESLNYQMFQAWMHILLIWLAGSAIFCLIMPIVFEVENIYLAYKRRQEAERPDSFKAGQSATFTQGLVEKM</sequence>
<feature type="transmembrane region" description="Helical" evidence="7">
    <location>
        <begin position="217"/>
        <end position="241"/>
    </location>
</feature>
<dbReference type="OrthoDB" id="6275128at2759"/>
<dbReference type="Proteomes" id="UP000275846">
    <property type="component" value="Unassembled WGS sequence"/>
</dbReference>